<name>A0A833L211_UNCSA</name>
<organism evidence="2 3">
    <name type="scientific">Candidatus Saganbacteria bacterium</name>
    <dbReference type="NCBI Taxonomy" id="2575572"/>
    <lineage>
        <taxon>Bacteria</taxon>
        <taxon>Bacillati</taxon>
        <taxon>Saganbacteria</taxon>
    </lineage>
</organism>
<evidence type="ECO:0000256" key="1">
    <source>
        <dbReference type="SAM" id="Phobius"/>
    </source>
</evidence>
<keyword evidence="1" id="KW-0472">Membrane</keyword>
<dbReference type="AlphaFoldDB" id="A0A833L211"/>
<evidence type="ECO:0000313" key="2">
    <source>
        <dbReference type="EMBL" id="KAF0134921.1"/>
    </source>
</evidence>
<accession>A0A833L211</accession>
<reference evidence="2 3" key="1">
    <citation type="submission" date="2019-12" db="EMBL/GenBank/DDBJ databases">
        <authorList>
            <person name="Wolfe R."/>
            <person name="Danczak R."/>
            <person name="Wilkins M."/>
        </authorList>
    </citation>
    <scope>NUCLEOTIDE SEQUENCE [LARGE SCALE GENOMIC DNA]</scope>
    <source>
        <strain evidence="2">X2_MaxBin.013</strain>
    </source>
</reference>
<dbReference type="Proteomes" id="UP000488506">
    <property type="component" value="Unassembled WGS sequence"/>
</dbReference>
<feature type="transmembrane region" description="Helical" evidence="1">
    <location>
        <begin position="6"/>
        <end position="27"/>
    </location>
</feature>
<keyword evidence="1" id="KW-1133">Transmembrane helix</keyword>
<proteinExistence type="predicted"/>
<gene>
    <name evidence="2" type="ORF">FD145_302</name>
</gene>
<keyword evidence="1" id="KW-0812">Transmembrane</keyword>
<dbReference type="EMBL" id="WPAF01000003">
    <property type="protein sequence ID" value="KAF0134921.1"/>
    <property type="molecule type" value="Genomic_DNA"/>
</dbReference>
<evidence type="ECO:0000313" key="3">
    <source>
        <dbReference type="Proteomes" id="UP000488506"/>
    </source>
</evidence>
<protein>
    <submittedName>
        <fullName evidence="2">Uncharacterized protein</fullName>
    </submittedName>
</protein>
<sequence length="90" mass="10649">MEYKKIYYYIISLITFFILLWGAIDFVSASINLTTGKFMALQEKSSEPAMDEYYQQRVAQDRMFDSLARMLISGSIFLYSKYRLSKIERT</sequence>
<comment type="caution">
    <text evidence="2">The sequence shown here is derived from an EMBL/GenBank/DDBJ whole genome shotgun (WGS) entry which is preliminary data.</text>
</comment>